<name>A0A947GKK3_9CYAN</name>
<reference evidence="1" key="1">
    <citation type="submission" date="2020-11" db="EMBL/GenBank/DDBJ databases">
        <authorList>
            <person name="Konstantinou D."/>
            <person name="Gkelis S."/>
            <person name="Popin R."/>
            <person name="Fewer D."/>
            <person name="Sivonen K."/>
        </authorList>
    </citation>
    <scope>NUCLEOTIDE SEQUENCE</scope>
    <source>
        <strain evidence="1">TAU-MAC 1115</strain>
    </source>
</reference>
<comment type="caution">
    <text evidence="1">The sequence shown here is derived from an EMBL/GenBank/DDBJ whole genome shotgun (WGS) entry which is preliminary data.</text>
</comment>
<dbReference type="Proteomes" id="UP000717364">
    <property type="component" value="Unassembled WGS sequence"/>
</dbReference>
<dbReference type="AlphaFoldDB" id="A0A947GKK3"/>
<keyword evidence="2" id="KW-1185">Reference proteome</keyword>
<sequence>MVKDHDIGSTWYSWFDDNLDDFYTADPLATDKPLKPTQLVNSLLENQITLWNHHDFAPWLAALAEQAFYKWPTDIPFSQSLPTPQRVSSPKTKQLLFNAFRSLPSSLSNNINVQELVLMYLGASHSVVAQVAQTPKATALATANQQRHQERYAKRTEFYKQHGLTTQEYIEQHLKLNSTD</sequence>
<dbReference type="EMBL" id="JADOES010000049">
    <property type="protein sequence ID" value="MBT9317514.1"/>
    <property type="molecule type" value="Genomic_DNA"/>
</dbReference>
<evidence type="ECO:0000313" key="1">
    <source>
        <dbReference type="EMBL" id="MBT9317514.1"/>
    </source>
</evidence>
<proteinExistence type="predicted"/>
<gene>
    <name evidence="1" type="ORF">IXB50_18995</name>
</gene>
<accession>A0A947GKK3</accession>
<reference evidence="1" key="2">
    <citation type="journal article" date="2021" name="Mar. Drugs">
        <title>Genome Reduction and Secondary Metabolism of the Marine Sponge-Associated Cyanobacterium Leptothoe.</title>
        <authorList>
            <person name="Konstantinou D."/>
            <person name="Popin R.V."/>
            <person name="Fewer D.P."/>
            <person name="Sivonen K."/>
            <person name="Gkelis S."/>
        </authorList>
    </citation>
    <scope>NUCLEOTIDE SEQUENCE</scope>
    <source>
        <strain evidence="1">TAU-MAC 1115</strain>
    </source>
</reference>
<dbReference type="RefSeq" id="WP_215610578.1">
    <property type="nucleotide sequence ID" value="NZ_JADOES010000049.1"/>
</dbReference>
<protein>
    <submittedName>
        <fullName evidence="1">Uncharacterized protein</fullName>
    </submittedName>
</protein>
<evidence type="ECO:0000313" key="2">
    <source>
        <dbReference type="Proteomes" id="UP000717364"/>
    </source>
</evidence>
<organism evidence="1 2">
    <name type="scientific">Leptothoe spongobia TAU-MAC 1115</name>
    <dbReference type="NCBI Taxonomy" id="1967444"/>
    <lineage>
        <taxon>Bacteria</taxon>
        <taxon>Bacillati</taxon>
        <taxon>Cyanobacteriota</taxon>
        <taxon>Cyanophyceae</taxon>
        <taxon>Nodosilineales</taxon>
        <taxon>Cymatolegaceae</taxon>
        <taxon>Leptothoe</taxon>
        <taxon>Leptothoe spongobia</taxon>
    </lineage>
</organism>